<keyword evidence="7" id="KW-0540">Nuclease</keyword>
<dbReference type="GO" id="GO:0005634">
    <property type="term" value="C:nucleus"/>
    <property type="evidence" value="ECO:0007669"/>
    <property type="project" value="UniProtKB-SubCell"/>
</dbReference>
<comment type="similarity">
    <text evidence="4">Belongs to the HARBI1 family.</text>
</comment>
<evidence type="ECO:0000259" key="13">
    <source>
        <dbReference type="Pfam" id="PF13359"/>
    </source>
</evidence>
<name>A0AAV8VJR8_9CUCU</name>
<evidence type="ECO:0000313" key="15">
    <source>
        <dbReference type="Proteomes" id="UP001159042"/>
    </source>
</evidence>
<dbReference type="InterPro" id="IPR027806">
    <property type="entry name" value="HARBI1_dom"/>
</dbReference>
<evidence type="ECO:0000256" key="11">
    <source>
        <dbReference type="ARBA" id="ARBA00030126"/>
    </source>
</evidence>
<dbReference type="GO" id="GO:0005737">
    <property type="term" value="C:cytoplasm"/>
    <property type="evidence" value="ECO:0007669"/>
    <property type="project" value="UniProtKB-SubCell"/>
</dbReference>
<comment type="cofactor">
    <cofactor evidence="1">
        <name>a divalent metal cation</name>
        <dbReference type="ChEBI" id="CHEBI:60240"/>
    </cofactor>
</comment>
<keyword evidence="15" id="KW-1185">Reference proteome</keyword>
<evidence type="ECO:0000256" key="5">
    <source>
        <dbReference type="ARBA" id="ARBA00015519"/>
    </source>
</evidence>
<gene>
    <name evidence="14" type="ORF">NQ315_017509</name>
</gene>
<sequence length="358" mass="41783">MLAHRVLLLQEYERREQIRQHNRIRRLMRENSDVFSLPDQRFIDLFRLTKNMVRYLFNELIRYMRPRSRVGDVSPENRIMAALHFFATGSYQRTSGTNRLFPMSQQSVGRSIKEVSQLINQHIAPIYIVFPTTARQKNNIKQSFMEQSRFPGVIGCVDCTHVALLAPTAEEHNYVNRKGFHSKNVQVVCDSNLKILSIFSRYAGATHDSYIWRNSMVHEELRRCFINGDHNSWLLGDSGYPQQPWLMVPIQNALPNSPEDRYNHRHTATRNCIERCIGVLKSRFRCLLEHKLHYSPENVGTIMNTCATLHNICTEARLLLDNEDIIYNDENNFAINVPQGQDNQGFIARRNLIAQYFA</sequence>
<evidence type="ECO:0000256" key="6">
    <source>
        <dbReference type="ARBA" id="ARBA00022490"/>
    </source>
</evidence>
<evidence type="ECO:0000256" key="7">
    <source>
        <dbReference type="ARBA" id="ARBA00022722"/>
    </source>
</evidence>
<accession>A0AAV8VJR8</accession>
<dbReference type="InterPro" id="IPR045249">
    <property type="entry name" value="HARBI1-like"/>
</dbReference>
<keyword evidence="9" id="KW-0378">Hydrolase</keyword>
<evidence type="ECO:0000256" key="12">
    <source>
        <dbReference type="ARBA" id="ARBA00045850"/>
    </source>
</evidence>
<proteinExistence type="inferred from homology"/>
<comment type="caution">
    <text evidence="14">The sequence shown here is derived from an EMBL/GenBank/DDBJ whole genome shotgun (WGS) entry which is preliminary data.</text>
</comment>
<evidence type="ECO:0000256" key="1">
    <source>
        <dbReference type="ARBA" id="ARBA00001968"/>
    </source>
</evidence>
<feature type="domain" description="DDE Tnp4" evidence="13">
    <location>
        <begin position="157"/>
        <end position="311"/>
    </location>
</feature>
<keyword evidence="10" id="KW-0539">Nucleus</keyword>
<dbReference type="GO" id="GO:0046872">
    <property type="term" value="F:metal ion binding"/>
    <property type="evidence" value="ECO:0007669"/>
    <property type="project" value="UniProtKB-KW"/>
</dbReference>
<dbReference type="Proteomes" id="UP001159042">
    <property type="component" value="Unassembled WGS sequence"/>
</dbReference>
<reference evidence="14 15" key="1">
    <citation type="journal article" date="2023" name="Insect Mol. Biol.">
        <title>Genome sequencing provides insights into the evolution of gene families encoding plant cell wall-degrading enzymes in longhorned beetles.</title>
        <authorList>
            <person name="Shin N.R."/>
            <person name="Okamura Y."/>
            <person name="Kirsch R."/>
            <person name="Pauchet Y."/>
        </authorList>
    </citation>
    <scope>NUCLEOTIDE SEQUENCE [LARGE SCALE GENOMIC DNA]</scope>
    <source>
        <strain evidence="14">EAD_L_NR</strain>
    </source>
</reference>
<evidence type="ECO:0000256" key="2">
    <source>
        <dbReference type="ARBA" id="ARBA00004123"/>
    </source>
</evidence>
<keyword evidence="6" id="KW-0963">Cytoplasm</keyword>
<evidence type="ECO:0000256" key="4">
    <source>
        <dbReference type="ARBA" id="ARBA00006958"/>
    </source>
</evidence>
<dbReference type="EMBL" id="JANEYG010000072">
    <property type="protein sequence ID" value="KAJ8914415.1"/>
    <property type="molecule type" value="Genomic_DNA"/>
</dbReference>
<dbReference type="GO" id="GO:0016787">
    <property type="term" value="F:hydrolase activity"/>
    <property type="evidence" value="ECO:0007669"/>
    <property type="project" value="UniProtKB-KW"/>
</dbReference>
<evidence type="ECO:0000256" key="10">
    <source>
        <dbReference type="ARBA" id="ARBA00023242"/>
    </source>
</evidence>
<dbReference type="PANTHER" id="PTHR22930:SF267">
    <property type="entry name" value="NUCLEASE HARBI1-RELATED"/>
    <property type="match status" value="1"/>
</dbReference>
<keyword evidence="8" id="KW-0479">Metal-binding</keyword>
<comment type="subcellular location">
    <subcellularLocation>
        <location evidence="3">Cytoplasm</location>
    </subcellularLocation>
    <subcellularLocation>
        <location evidence="2">Nucleus</location>
    </subcellularLocation>
</comment>
<protein>
    <recommendedName>
        <fullName evidence="5">Putative nuclease HARBI1</fullName>
    </recommendedName>
    <alternativeName>
        <fullName evidence="11">Harbinger transposase-derived nuclease</fullName>
    </alternativeName>
</protein>
<evidence type="ECO:0000313" key="14">
    <source>
        <dbReference type="EMBL" id="KAJ8914415.1"/>
    </source>
</evidence>
<evidence type="ECO:0000256" key="9">
    <source>
        <dbReference type="ARBA" id="ARBA00022801"/>
    </source>
</evidence>
<organism evidence="14 15">
    <name type="scientific">Exocentrus adspersus</name>
    <dbReference type="NCBI Taxonomy" id="1586481"/>
    <lineage>
        <taxon>Eukaryota</taxon>
        <taxon>Metazoa</taxon>
        <taxon>Ecdysozoa</taxon>
        <taxon>Arthropoda</taxon>
        <taxon>Hexapoda</taxon>
        <taxon>Insecta</taxon>
        <taxon>Pterygota</taxon>
        <taxon>Neoptera</taxon>
        <taxon>Endopterygota</taxon>
        <taxon>Coleoptera</taxon>
        <taxon>Polyphaga</taxon>
        <taxon>Cucujiformia</taxon>
        <taxon>Chrysomeloidea</taxon>
        <taxon>Cerambycidae</taxon>
        <taxon>Lamiinae</taxon>
        <taxon>Acanthocinini</taxon>
        <taxon>Exocentrus</taxon>
    </lineage>
</organism>
<dbReference type="GO" id="GO:0004518">
    <property type="term" value="F:nuclease activity"/>
    <property type="evidence" value="ECO:0007669"/>
    <property type="project" value="UniProtKB-KW"/>
</dbReference>
<dbReference type="Pfam" id="PF13359">
    <property type="entry name" value="DDE_Tnp_4"/>
    <property type="match status" value="1"/>
</dbReference>
<dbReference type="PANTHER" id="PTHR22930">
    <property type="match status" value="1"/>
</dbReference>
<dbReference type="InterPro" id="IPR026103">
    <property type="entry name" value="HARBI1_animal"/>
</dbReference>
<dbReference type="AlphaFoldDB" id="A0AAV8VJR8"/>
<comment type="function">
    <text evidence="12">Transposase-derived protein that may have nuclease activity. Does not have transposase activity.</text>
</comment>
<evidence type="ECO:0000256" key="3">
    <source>
        <dbReference type="ARBA" id="ARBA00004496"/>
    </source>
</evidence>
<dbReference type="PRINTS" id="PR02086">
    <property type="entry name" value="PUTNUCHARBI1"/>
</dbReference>
<evidence type="ECO:0000256" key="8">
    <source>
        <dbReference type="ARBA" id="ARBA00022723"/>
    </source>
</evidence>